<reference evidence="6 7" key="1">
    <citation type="journal article" date="2019" name="Int. J. Syst. Evol. Microbiol.">
        <title>The Global Catalogue of Microorganisms (GCM) 10K type strain sequencing project: providing services to taxonomists for standard genome sequencing and annotation.</title>
        <authorList>
            <consortium name="The Broad Institute Genomics Platform"/>
            <consortium name="The Broad Institute Genome Sequencing Center for Infectious Disease"/>
            <person name="Wu L."/>
            <person name="Ma J."/>
        </authorList>
    </citation>
    <scope>NUCLEOTIDE SEQUENCE [LARGE SCALE GENOMIC DNA]</scope>
    <source>
        <strain evidence="6 7">JCM 6305</strain>
    </source>
</reference>
<dbReference type="InterPro" id="IPR000794">
    <property type="entry name" value="Beta-ketoacyl_synthase"/>
</dbReference>
<evidence type="ECO:0000259" key="5">
    <source>
        <dbReference type="PROSITE" id="PS52004"/>
    </source>
</evidence>
<dbReference type="EMBL" id="BAAASZ010000008">
    <property type="protein sequence ID" value="GAA2430328.1"/>
    <property type="molecule type" value="Genomic_DNA"/>
</dbReference>
<comment type="similarity">
    <text evidence="1 4">Belongs to the thiolase-like superfamily. Beta-ketoacyl-ACP synthases family.</text>
</comment>
<dbReference type="InterPro" id="IPR020841">
    <property type="entry name" value="PKS_Beta-ketoAc_synthase_dom"/>
</dbReference>
<dbReference type="SMART" id="SM00825">
    <property type="entry name" value="PKS_KS"/>
    <property type="match status" value="1"/>
</dbReference>
<dbReference type="Gene3D" id="3.40.47.10">
    <property type="match status" value="2"/>
</dbReference>
<evidence type="ECO:0000256" key="1">
    <source>
        <dbReference type="ARBA" id="ARBA00008467"/>
    </source>
</evidence>
<keyword evidence="7" id="KW-1185">Reference proteome</keyword>
<dbReference type="InterPro" id="IPR016039">
    <property type="entry name" value="Thiolase-like"/>
</dbReference>
<protein>
    <submittedName>
        <fullName evidence="6">Ketosynthase chain-length factor</fullName>
    </submittedName>
</protein>
<evidence type="ECO:0000313" key="7">
    <source>
        <dbReference type="Proteomes" id="UP001501638"/>
    </source>
</evidence>
<dbReference type="Pfam" id="PF00109">
    <property type="entry name" value="ketoacyl-synt"/>
    <property type="match status" value="1"/>
</dbReference>
<evidence type="ECO:0000256" key="3">
    <source>
        <dbReference type="ARBA" id="ARBA00023315"/>
    </source>
</evidence>
<sequence length="411" mass="43076">MKRTAVVTGLGVAAPNGLGHDVYWKSVLAGRSGIGTVTRFDVSRYASRLAGQIDDFDASEHLPDRLLPQTDRSTRLAFAAADWALDDAGVEAGELRDYDMGVVTANALGGFEFTHREFHKLWSQGPKYVSVYESFAWFYAVNTGQISIRHKMRGPSAALVGEQAGGLDALGHARRTIRSGTELVVTGGVDSALDPWGYVSQLSGGLVSTVDDPRRAYLPFDAAASGYVPGEGGALLVVEEAESARRRGVDRVYGELAGHAATFDPPPGSGRPPALRRAAEAAIADAGLGPADIDVVFADGAGVPHLDAAEAEAISGLFGPGAVPVTAPKSLVGRLYGGGGPLDVATALLSIRDGVIPPTHGVTEVPEHYGIDVVRDEPRERPVRNVLVLARGRRGFNAAVVLKAADDRTAA</sequence>
<dbReference type="InterPro" id="IPR014031">
    <property type="entry name" value="Ketoacyl_synth_C"/>
</dbReference>
<dbReference type="Proteomes" id="UP001501638">
    <property type="component" value="Unassembled WGS sequence"/>
</dbReference>
<dbReference type="CDD" id="cd00832">
    <property type="entry name" value="CLF"/>
    <property type="match status" value="1"/>
</dbReference>
<dbReference type="PANTHER" id="PTHR11712:SF322">
    <property type="entry name" value="POLYKETIDE BETA-KETOACYL SYNTHASE 2-RELATED"/>
    <property type="match status" value="1"/>
</dbReference>
<organism evidence="6 7">
    <name type="scientific">Streptomyces macrosporus</name>
    <dbReference type="NCBI Taxonomy" id="44032"/>
    <lineage>
        <taxon>Bacteria</taxon>
        <taxon>Bacillati</taxon>
        <taxon>Actinomycetota</taxon>
        <taxon>Actinomycetes</taxon>
        <taxon>Kitasatosporales</taxon>
        <taxon>Streptomycetaceae</taxon>
        <taxon>Streptomyces</taxon>
    </lineage>
</organism>
<keyword evidence="2 4" id="KW-0808">Transferase</keyword>
<dbReference type="SUPFAM" id="SSF53901">
    <property type="entry name" value="Thiolase-like"/>
    <property type="match status" value="2"/>
</dbReference>
<dbReference type="PANTHER" id="PTHR11712">
    <property type="entry name" value="POLYKETIDE SYNTHASE-RELATED"/>
    <property type="match status" value="1"/>
</dbReference>
<evidence type="ECO:0000256" key="2">
    <source>
        <dbReference type="ARBA" id="ARBA00022679"/>
    </source>
</evidence>
<name>A0ABN3JK07_9ACTN</name>
<dbReference type="InterPro" id="IPR014030">
    <property type="entry name" value="Ketoacyl_synth_N"/>
</dbReference>
<feature type="domain" description="Ketosynthase family 3 (KS3)" evidence="5">
    <location>
        <begin position="2"/>
        <end position="404"/>
    </location>
</feature>
<evidence type="ECO:0000313" key="6">
    <source>
        <dbReference type="EMBL" id="GAA2430328.1"/>
    </source>
</evidence>
<dbReference type="RefSeq" id="WP_344320974.1">
    <property type="nucleotide sequence ID" value="NZ_BAAASZ010000008.1"/>
</dbReference>
<accession>A0ABN3JK07</accession>
<comment type="caution">
    <text evidence="6">The sequence shown here is derived from an EMBL/GenBank/DDBJ whole genome shotgun (WGS) entry which is preliminary data.</text>
</comment>
<evidence type="ECO:0000256" key="4">
    <source>
        <dbReference type="RuleBase" id="RU003694"/>
    </source>
</evidence>
<gene>
    <name evidence="6" type="ORF">GCM10010405_11440</name>
</gene>
<proteinExistence type="inferred from homology"/>
<dbReference type="PROSITE" id="PS52004">
    <property type="entry name" value="KS3_2"/>
    <property type="match status" value="1"/>
</dbReference>
<dbReference type="Pfam" id="PF02801">
    <property type="entry name" value="Ketoacyl-synt_C"/>
    <property type="match status" value="1"/>
</dbReference>
<keyword evidence="3" id="KW-0012">Acyltransferase</keyword>